<name>A8WWZ2_CAEBR</name>
<evidence type="ECO:0000256" key="2">
    <source>
        <dbReference type="SAM" id="SignalP"/>
    </source>
</evidence>
<dbReference type="WormBase" id="CBG03875">
    <property type="protein sequence ID" value="CBP38282"/>
    <property type="gene ID" value="WBGene00026645"/>
</dbReference>
<gene>
    <name evidence="3 5" type="ORF">CBG03875</name>
    <name evidence="3" type="ORF">CBG_03875</name>
</gene>
<dbReference type="FunCoup" id="A8WWZ2">
    <property type="interactions" value="136"/>
</dbReference>
<protein>
    <submittedName>
        <fullName evidence="3">Protein CBG03875</fullName>
    </submittedName>
</protein>
<dbReference type="CTD" id="8581297"/>
<evidence type="ECO:0000313" key="5">
    <source>
        <dbReference type="WormBase" id="CBG03875"/>
    </source>
</evidence>
<proteinExistence type="predicted"/>
<keyword evidence="1" id="KW-0175">Coiled coil</keyword>
<keyword evidence="4" id="KW-1185">Reference proteome</keyword>
<dbReference type="InParanoid" id="A8WWZ2"/>
<evidence type="ECO:0000256" key="1">
    <source>
        <dbReference type="SAM" id="Coils"/>
    </source>
</evidence>
<dbReference type="EMBL" id="HE600906">
    <property type="protein sequence ID" value="CAP24691.1"/>
    <property type="molecule type" value="Genomic_DNA"/>
</dbReference>
<evidence type="ECO:0000313" key="3">
    <source>
        <dbReference type="EMBL" id="CAP24691.1"/>
    </source>
</evidence>
<accession>A8WWZ2</accession>
<dbReference type="KEGG" id="cbr:CBG_03875"/>
<dbReference type="RefSeq" id="XP_002639304.1">
    <property type="nucleotide sequence ID" value="XM_002639258.1"/>
</dbReference>
<dbReference type="AlphaFoldDB" id="A8WWZ2"/>
<feature type="coiled-coil region" evidence="1">
    <location>
        <begin position="85"/>
        <end position="162"/>
    </location>
</feature>
<dbReference type="HOGENOM" id="CLU_1409952_0_0_1"/>
<dbReference type="GeneID" id="8581297"/>
<evidence type="ECO:0000313" key="4">
    <source>
        <dbReference type="Proteomes" id="UP000008549"/>
    </source>
</evidence>
<sequence length="193" mass="22670">MILTILLLTILSALELICYSSLDFILKKFAEKVAELRGEGSIVWINKEEYEETKMAREMENKKKKESQPEPRVLAEETEDLLHEVDFLKRSLKCAEDVAESLKKTILSQRAEIEKHRRETEEVRNKFEQSEKDLQDELQDIVNDLIAQEKKRRQEYKDARDEEAFDRLEASPMSLDVKSSTPKILNSETLFKY</sequence>
<feature type="chain" id="PRO_5002729147" evidence="2">
    <location>
        <begin position="21"/>
        <end position="193"/>
    </location>
</feature>
<organism evidence="3 4">
    <name type="scientific">Caenorhabditis briggsae</name>
    <dbReference type="NCBI Taxonomy" id="6238"/>
    <lineage>
        <taxon>Eukaryota</taxon>
        <taxon>Metazoa</taxon>
        <taxon>Ecdysozoa</taxon>
        <taxon>Nematoda</taxon>
        <taxon>Chromadorea</taxon>
        <taxon>Rhabditida</taxon>
        <taxon>Rhabditina</taxon>
        <taxon>Rhabditomorpha</taxon>
        <taxon>Rhabditoidea</taxon>
        <taxon>Rhabditidae</taxon>
        <taxon>Peloderinae</taxon>
        <taxon>Caenorhabditis</taxon>
    </lineage>
</organism>
<reference evidence="3 4" key="1">
    <citation type="journal article" date="2003" name="PLoS Biol.">
        <title>The genome sequence of Caenorhabditis briggsae: a platform for comparative genomics.</title>
        <authorList>
            <person name="Stein L.D."/>
            <person name="Bao Z."/>
            <person name="Blasiar D."/>
            <person name="Blumenthal T."/>
            <person name="Brent M.R."/>
            <person name="Chen N."/>
            <person name="Chinwalla A."/>
            <person name="Clarke L."/>
            <person name="Clee C."/>
            <person name="Coghlan A."/>
            <person name="Coulson A."/>
            <person name="D'Eustachio P."/>
            <person name="Fitch D.H."/>
            <person name="Fulton L.A."/>
            <person name="Fulton R.E."/>
            <person name="Griffiths-Jones S."/>
            <person name="Harris T.W."/>
            <person name="Hillier L.W."/>
            <person name="Kamath R."/>
            <person name="Kuwabara P.E."/>
            <person name="Mardis E.R."/>
            <person name="Marra M.A."/>
            <person name="Miner T.L."/>
            <person name="Minx P."/>
            <person name="Mullikin J.C."/>
            <person name="Plumb R.W."/>
            <person name="Rogers J."/>
            <person name="Schein J.E."/>
            <person name="Sohrmann M."/>
            <person name="Spieth J."/>
            <person name="Stajich J.E."/>
            <person name="Wei C."/>
            <person name="Willey D."/>
            <person name="Wilson R.K."/>
            <person name="Durbin R."/>
            <person name="Waterston R.H."/>
        </authorList>
    </citation>
    <scope>NUCLEOTIDE SEQUENCE [LARGE SCALE GENOMIC DNA]</scope>
    <source>
        <strain evidence="3 4">AF16</strain>
    </source>
</reference>
<reference evidence="3 4" key="2">
    <citation type="journal article" date="2011" name="PLoS Genet.">
        <title>Caenorhabditis briggsae recombinant inbred line genotypes reveal inter-strain incompatibility and the evolution of recombination.</title>
        <authorList>
            <person name="Ross J.A."/>
            <person name="Koboldt D.C."/>
            <person name="Staisch J.E."/>
            <person name="Chamberlin H.M."/>
            <person name="Gupta B.P."/>
            <person name="Miller R.D."/>
            <person name="Baird S.E."/>
            <person name="Haag E.S."/>
        </authorList>
    </citation>
    <scope>NUCLEOTIDE SEQUENCE [LARGE SCALE GENOMIC DNA]</scope>
    <source>
        <strain evidence="3 4">AF16</strain>
    </source>
</reference>
<dbReference type="Proteomes" id="UP000008549">
    <property type="component" value="Unassembled WGS sequence"/>
</dbReference>
<keyword evidence="2" id="KW-0732">Signal</keyword>
<dbReference type="eggNOG" id="ENOG502TJA1">
    <property type="taxonomic scope" value="Eukaryota"/>
</dbReference>
<feature type="signal peptide" evidence="2">
    <location>
        <begin position="1"/>
        <end position="20"/>
    </location>
</feature>